<organism evidence="2 3">
    <name type="scientific">Lophiostoma macrostomum CBS 122681</name>
    <dbReference type="NCBI Taxonomy" id="1314788"/>
    <lineage>
        <taxon>Eukaryota</taxon>
        <taxon>Fungi</taxon>
        <taxon>Dikarya</taxon>
        <taxon>Ascomycota</taxon>
        <taxon>Pezizomycotina</taxon>
        <taxon>Dothideomycetes</taxon>
        <taxon>Pleosporomycetidae</taxon>
        <taxon>Pleosporales</taxon>
        <taxon>Lophiostomataceae</taxon>
        <taxon>Lophiostoma</taxon>
    </lineage>
</organism>
<evidence type="ECO:0000256" key="1">
    <source>
        <dbReference type="SAM" id="MobiDB-lite"/>
    </source>
</evidence>
<proteinExistence type="predicted"/>
<dbReference type="Proteomes" id="UP000799324">
    <property type="component" value="Unassembled WGS sequence"/>
</dbReference>
<keyword evidence="3" id="KW-1185">Reference proteome</keyword>
<feature type="compositionally biased region" description="Basic and acidic residues" evidence="1">
    <location>
        <begin position="154"/>
        <end position="165"/>
    </location>
</feature>
<sequence length="315" mass="35724">MARYSKVFFLLDPSFLRTFQFDNREIVATKLPTTQPNQVEPSTVLDTQNMEPSPLARRAINEFDDTVHGAPLLVPRNVRTFRERIRQTLGPSEWEIYDNYFVGICRDAPSADLYVDPMQHLVEMNTSIISIHNVLAVTMNPQLRGIPRLPIIHQPKEGSSKDNAAKEISIPDEESLPRAPEPYTWHPPSNWNDPGCRPHWSAPDMHEDYYAKDPTTSYHKPRCFKNPLLSNNVSAENLRGTIEVFNSSFRSSNDLTVERGTNGTSMMSSSKSPDYNAYSFVSTRKVFSIKPRTVSCQSEALGKHPTVPEFIKLLG</sequence>
<reference evidence="2" key="1">
    <citation type="journal article" date="2020" name="Stud. Mycol.">
        <title>101 Dothideomycetes genomes: a test case for predicting lifestyles and emergence of pathogens.</title>
        <authorList>
            <person name="Haridas S."/>
            <person name="Albert R."/>
            <person name="Binder M."/>
            <person name="Bloem J."/>
            <person name="Labutti K."/>
            <person name="Salamov A."/>
            <person name="Andreopoulos B."/>
            <person name="Baker S."/>
            <person name="Barry K."/>
            <person name="Bills G."/>
            <person name="Bluhm B."/>
            <person name="Cannon C."/>
            <person name="Castanera R."/>
            <person name="Culley D."/>
            <person name="Daum C."/>
            <person name="Ezra D."/>
            <person name="Gonzalez J."/>
            <person name="Henrissat B."/>
            <person name="Kuo A."/>
            <person name="Liang C."/>
            <person name="Lipzen A."/>
            <person name="Lutzoni F."/>
            <person name="Magnuson J."/>
            <person name="Mondo S."/>
            <person name="Nolan M."/>
            <person name="Ohm R."/>
            <person name="Pangilinan J."/>
            <person name="Park H.-J."/>
            <person name="Ramirez L."/>
            <person name="Alfaro M."/>
            <person name="Sun H."/>
            <person name="Tritt A."/>
            <person name="Yoshinaga Y."/>
            <person name="Zwiers L.-H."/>
            <person name="Turgeon B."/>
            <person name="Goodwin S."/>
            <person name="Spatafora J."/>
            <person name="Crous P."/>
            <person name="Grigoriev I."/>
        </authorList>
    </citation>
    <scope>NUCLEOTIDE SEQUENCE</scope>
    <source>
        <strain evidence="2">CBS 122681</strain>
    </source>
</reference>
<accession>A0A6A6TQP1</accession>
<evidence type="ECO:0000313" key="3">
    <source>
        <dbReference type="Proteomes" id="UP000799324"/>
    </source>
</evidence>
<dbReference type="AlphaFoldDB" id="A0A6A6TQP1"/>
<gene>
    <name evidence="2" type="ORF">K491DRAFT_673222</name>
</gene>
<dbReference type="EMBL" id="MU004290">
    <property type="protein sequence ID" value="KAF2662122.1"/>
    <property type="molecule type" value="Genomic_DNA"/>
</dbReference>
<protein>
    <submittedName>
        <fullName evidence="2">Uncharacterized protein</fullName>
    </submittedName>
</protein>
<name>A0A6A6TQP1_9PLEO</name>
<evidence type="ECO:0000313" key="2">
    <source>
        <dbReference type="EMBL" id="KAF2662122.1"/>
    </source>
</evidence>
<feature type="region of interest" description="Disordered" evidence="1">
    <location>
        <begin position="154"/>
        <end position="179"/>
    </location>
</feature>